<dbReference type="STRING" id="1276538.A0A1X7RUD1"/>
<accession>A0A1X7RUD1</accession>
<evidence type="ECO:0000313" key="4">
    <source>
        <dbReference type="Proteomes" id="UP000215127"/>
    </source>
</evidence>
<dbReference type="AlphaFoldDB" id="A0A1X7RUD1"/>
<sequence>MTDQTPPPIRLTPSQLTSYAQNGYLHLPLSEHNLITPTLLHQYTHEVRSLPLTHNAHMPYLETLPSGQKQLMRTENFVPYHADFSSLLTGPGLESILSQLIGDEQGGVALFKDKINYKLAKGNGFKAHLDAPAYSHITSLTRPGQELAHITANFAVDAASPANGCIEVVPGSHLMSVPLIPGGGAIDPEWEKEQEWVSVPLEEGDLLIFGSVLAHRSGRNESGGERKSIYATYYLRREGEGLREMYYQDRRERFPPDHERVPGKDYSAGVQRYAFAAPFTTIEKPAGAQTVKAQEVM</sequence>
<dbReference type="EMBL" id="LT853696">
    <property type="protein sequence ID" value="SMQ51028.1"/>
    <property type="molecule type" value="Genomic_DNA"/>
</dbReference>
<proteinExistence type="inferred from homology"/>
<keyword evidence="4" id="KW-1185">Reference proteome</keyword>
<dbReference type="Proteomes" id="UP000215127">
    <property type="component" value="Chromosome 5"/>
</dbReference>
<protein>
    <recommendedName>
        <fullName evidence="5">Fe2OG dioxygenase domain-containing protein</fullName>
    </recommendedName>
</protein>
<dbReference type="Gene3D" id="2.60.120.620">
    <property type="entry name" value="q2cbj1_9rhob like domain"/>
    <property type="match status" value="1"/>
</dbReference>
<dbReference type="SUPFAM" id="SSF51197">
    <property type="entry name" value="Clavaminate synthase-like"/>
    <property type="match status" value="1"/>
</dbReference>
<dbReference type="InterPro" id="IPR008775">
    <property type="entry name" value="Phytyl_CoA_dOase-like"/>
</dbReference>
<gene>
    <name evidence="3" type="ORF">ZT3D7_G6181</name>
</gene>
<comment type="similarity">
    <text evidence="2">Belongs to the PhyH family.</text>
</comment>
<dbReference type="PANTHER" id="PTHR20883">
    <property type="entry name" value="PHYTANOYL-COA DIOXYGENASE DOMAIN CONTAINING 1"/>
    <property type="match status" value="1"/>
</dbReference>
<comment type="cofactor">
    <cofactor evidence="1">
        <name>Fe cation</name>
        <dbReference type="ChEBI" id="CHEBI:24875"/>
    </cofactor>
</comment>
<evidence type="ECO:0000313" key="3">
    <source>
        <dbReference type="EMBL" id="SMQ51028.1"/>
    </source>
</evidence>
<evidence type="ECO:0008006" key="5">
    <source>
        <dbReference type="Google" id="ProtNLM"/>
    </source>
</evidence>
<dbReference type="PANTHER" id="PTHR20883:SF46">
    <property type="entry name" value="PHYTANOYL-COA HYDROXYLASE"/>
    <property type="match status" value="1"/>
</dbReference>
<reference evidence="3 4" key="1">
    <citation type="submission" date="2016-06" db="EMBL/GenBank/DDBJ databases">
        <authorList>
            <person name="Kjaerup R.B."/>
            <person name="Dalgaard T.S."/>
            <person name="Juul-Madsen H.R."/>
        </authorList>
    </citation>
    <scope>NUCLEOTIDE SEQUENCE [LARGE SCALE GENOMIC DNA]</scope>
</reference>
<name>A0A1X7RUD1_ZYMT9</name>
<evidence type="ECO:0000256" key="2">
    <source>
        <dbReference type="ARBA" id="ARBA00005830"/>
    </source>
</evidence>
<evidence type="ECO:0000256" key="1">
    <source>
        <dbReference type="ARBA" id="ARBA00001962"/>
    </source>
</evidence>
<dbReference type="Pfam" id="PF05721">
    <property type="entry name" value="PhyH"/>
    <property type="match status" value="1"/>
</dbReference>
<organism evidence="3 4">
    <name type="scientific">Zymoseptoria tritici (strain ST99CH_3D7)</name>
    <dbReference type="NCBI Taxonomy" id="1276538"/>
    <lineage>
        <taxon>Eukaryota</taxon>
        <taxon>Fungi</taxon>
        <taxon>Dikarya</taxon>
        <taxon>Ascomycota</taxon>
        <taxon>Pezizomycotina</taxon>
        <taxon>Dothideomycetes</taxon>
        <taxon>Dothideomycetidae</taxon>
        <taxon>Mycosphaerellales</taxon>
        <taxon>Mycosphaerellaceae</taxon>
        <taxon>Zymoseptoria</taxon>
    </lineage>
</organism>